<dbReference type="Proteomes" id="UP001458880">
    <property type="component" value="Unassembled WGS sequence"/>
</dbReference>
<name>A0AAW1IZ99_POPJA</name>
<dbReference type="EMBL" id="JASPKY010000477">
    <property type="protein sequence ID" value="KAK9695552.1"/>
    <property type="molecule type" value="Genomic_DNA"/>
</dbReference>
<dbReference type="GO" id="GO:0004623">
    <property type="term" value="F:phospholipase A2 activity"/>
    <property type="evidence" value="ECO:0007669"/>
    <property type="project" value="TreeGrafter"/>
</dbReference>
<accession>A0AAW1IZ99</accession>
<comment type="caution">
    <text evidence="2">The sequence shown here is derived from an EMBL/GenBank/DDBJ whole genome shotgun (WGS) entry which is preliminary data.</text>
</comment>
<evidence type="ECO:0000256" key="1">
    <source>
        <dbReference type="SAM" id="MobiDB-lite"/>
    </source>
</evidence>
<organism evidence="2 3">
    <name type="scientific">Popillia japonica</name>
    <name type="common">Japanese beetle</name>
    <dbReference type="NCBI Taxonomy" id="7064"/>
    <lineage>
        <taxon>Eukaryota</taxon>
        <taxon>Metazoa</taxon>
        <taxon>Ecdysozoa</taxon>
        <taxon>Arthropoda</taxon>
        <taxon>Hexapoda</taxon>
        <taxon>Insecta</taxon>
        <taxon>Pterygota</taxon>
        <taxon>Neoptera</taxon>
        <taxon>Endopterygota</taxon>
        <taxon>Coleoptera</taxon>
        <taxon>Polyphaga</taxon>
        <taxon>Scarabaeiformia</taxon>
        <taxon>Scarabaeidae</taxon>
        <taxon>Rutelinae</taxon>
        <taxon>Popillia</taxon>
    </lineage>
</organism>
<dbReference type="GO" id="GO:0006644">
    <property type="term" value="P:phospholipid metabolic process"/>
    <property type="evidence" value="ECO:0007669"/>
    <property type="project" value="TreeGrafter"/>
</dbReference>
<dbReference type="GO" id="GO:0004622">
    <property type="term" value="F:phosphatidylcholine lysophospholipase activity"/>
    <property type="evidence" value="ECO:0007669"/>
    <property type="project" value="TreeGrafter"/>
</dbReference>
<feature type="region of interest" description="Disordered" evidence="1">
    <location>
        <begin position="105"/>
        <end position="128"/>
    </location>
</feature>
<reference evidence="2 3" key="1">
    <citation type="journal article" date="2024" name="BMC Genomics">
        <title>De novo assembly and annotation of Popillia japonica's genome with initial clues to its potential as an invasive pest.</title>
        <authorList>
            <person name="Cucini C."/>
            <person name="Boschi S."/>
            <person name="Funari R."/>
            <person name="Cardaioli E."/>
            <person name="Iannotti N."/>
            <person name="Marturano G."/>
            <person name="Paoli F."/>
            <person name="Bruttini M."/>
            <person name="Carapelli A."/>
            <person name="Frati F."/>
            <person name="Nardi F."/>
        </authorList>
    </citation>
    <scope>NUCLEOTIDE SEQUENCE [LARGE SCALE GENOMIC DNA]</scope>
    <source>
        <strain evidence="2">DMR45628</strain>
    </source>
</reference>
<protein>
    <submittedName>
        <fullName evidence="2">Uncharacterized protein</fullName>
    </submittedName>
</protein>
<gene>
    <name evidence="2" type="ORF">QE152_g32491</name>
</gene>
<proteinExistence type="predicted"/>
<evidence type="ECO:0000313" key="3">
    <source>
        <dbReference type="Proteomes" id="UP001458880"/>
    </source>
</evidence>
<dbReference type="PANTHER" id="PTHR21325:SF31">
    <property type="entry name" value="GH22081P-RELATED"/>
    <property type="match status" value="1"/>
</dbReference>
<dbReference type="AlphaFoldDB" id="A0AAW1IZ99"/>
<keyword evidence="3" id="KW-1185">Reference proteome</keyword>
<dbReference type="InterPro" id="IPR038885">
    <property type="entry name" value="PLB1"/>
</dbReference>
<dbReference type="PANTHER" id="PTHR21325">
    <property type="entry name" value="PHOSPHOLIPASE B, PLB1"/>
    <property type="match status" value="1"/>
</dbReference>
<evidence type="ECO:0000313" key="2">
    <source>
        <dbReference type="EMBL" id="KAK9695552.1"/>
    </source>
</evidence>
<dbReference type="GO" id="GO:0031526">
    <property type="term" value="C:brush border membrane"/>
    <property type="evidence" value="ECO:0007669"/>
    <property type="project" value="TreeGrafter"/>
</dbReference>
<dbReference type="GO" id="GO:0050253">
    <property type="term" value="F:retinyl-palmitate esterase activity"/>
    <property type="evidence" value="ECO:0007669"/>
    <property type="project" value="TreeGrafter"/>
</dbReference>
<sequence>MVQITYRIYILREKSEISSGRYDTKEDFTVVIQPFIKLFNAPRDLSRLYDEVIDISYITHDCFHFSQKGHALGANLLWNNLLEPVGAKSIQRFIKKTMSPFVSSTSEKTTEYFPPTPRDTGGENRKGDSDTAGDIFSYIEFCESAVINYLTERERDNASDILVRTGH</sequence>